<keyword evidence="1" id="KW-0238">DNA-binding</keyword>
<dbReference type="InterPro" id="IPR047057">
    <property type="entry name" value="MerR_fam"/>
</dbReference>
<dbReference type="AlphaFoldDB" id="A0A7G7MF37"/>
<dbReference type="PRINTS" id="PR00040">
    <property type="entry name" value="HTHMERR"/>
</dbReference>
<dbReference type="SUPFAM" id="SSF46955">
    <property type="entry name" value="Putative DNA-binding domain"/>
    <property type="match status" value="1"/>
</dbReference>
<sequence length="124" mass="13964">MRIGELSTRTGASVRSLRYYEEQGLLGSVRSTGGQRHYRDADVERVRLLQRLYGAGLSSRTIAAVLPCVDAPSEHASDDAYARLIEERDRLDAHIVDLTRTRDSLDALIETNRRTRPGSPRRRA</sequence>
<evidence type="ECO:0000256" key="1">
    <source>
        <dbReference type="ARBA" id="ARBA00023125"/>
    </source>
</evidence>
<dbReference type="GO" id="GO:0003700">
    <property type="term" value="F:DNA-binding transcription factor activity"/>
    <property type="evidence" value="ECO:0007669"/>
    <property type="project" value="InterPro"/>
</dbReference>
<protein>
    <submittedName>
        <fullName evidence="3">MerR family transcriptional regulator</fullName>
    </submittedName>
</protein>
<accession>A0A7G7MF37</accession>
<dbReference type="KEGG" id="ppel:H6H00_25170"/>
<reference evidence="3 4" key="1">
    <citation type="submission" date="2020-08" db="EMBL/GenBank/DDBJ databases">
        <authorList>
            <person name="Mo P."/>
        </authorList>
    </citation>
    <scope>NUCLEOTIDE SEQUENCE [LARGE SCALE GENOMIC DNA]</scope>
    <source>
        <strain evidence="3 4">CGMCC 4.1532</strain>
    </source>
</reference>
<dbReference type="PANTHER" id="PTHR30204">
    <property type="entry name" value="REDOX-CYCLING DRUG-SENSING TRANSCRIPTIONAL ACTIVATOR SOXR"/>
    <property type="match status" value="1"/>
</dbReference>
<name>A0A7G7MF37_9PSEU</name>
<dbReference type="GO" id="GO:0003677">
    <property type="term" value="F:DNA binding"/>
    <property type="evidence" value="ECO:0007669"/>
    <property type="project" value="UniProtKB-KW"/>
</dbReference>
<feature type="domain" description="HTH merR-type" evidence="2">
    <location>
        <begin position="1"/>
        <end position="68"/>
    </location>
</feature>
<dbReference type="CDD" id="cd01282">
    <property type="entry name" value="HTH_MerR-like_sg3"/>
    <property type="match status" value="1"/>
</dbReference>
<dbReference type="PROSITE" id="PS50937">
    <property type="entry name" value="HTH_MERR_2"/>
    <property type="match status" value="1"/>
</dbReference>
<dbReference type="SMART" id="SM00422">
    <property type="entry name" value="HTH_MERR"/>
    <property type="match status" value="1"/>
</dbReference>
<dbReference type="PANTHER" id="PTHR30204:SF97">
    <property type="entry name" value="MERR FAMILY REGULATORY PROTEIN"/>
    <property type="match status" value="1"/>
</dbReference>
<evidence type="ECO:0000259" key="2">
    <source>
        <dbReference type="PROSITE" id="PS50937"/>
    </source>
</evidence>
<evidence type="ECO:0000313" key="3">
    <source>
        <dbReference type="EMBL" id="QNG51398.1"/>
    </source>
</evidence>
<dbReference type="InterPro" id="IPR000551">
    <property type="entry name" value="MerR-type_HTH_dom"/>
</dbReference>
<organism evidence="3 4">
    <name type="scientific">Pseudonocardia petroleophila</name>
    <dbReference type="NCBI Taxonomy" id="37331"/>
    <lineage>
        <taxon>Bacteria</taxon>
        <taxon>Bacillati</taxon>
        <taxon>Actinomycetota</taxon>
        <taxon>Actinomycetes</taxon>
        <taxon>Pseudonocardiales</taxon>
        <taxon>Pseudonocardiaceae</taxon>
        <taxon>Pseudonocardia</taxon>
    </lineage>
</organism>
<dbReference type="EMBL" id="CP060131">
    <property type="protein sequence ID" value="QNG51398.1"/>
    <property type="molecule type" value="Genomic_DNA"/>
</dbReference>
<keyword evidence="4" id="KW-1185">Reference proteome</keyword>
<dbReference type="Gene3D" id="1.10.1660.10">
    <property type="match status" value="1"/>
</dbReference>
<dbReference type="Pfam" id="PF13411">
    <property type="entry name" value="MerR_1"/>
    <property type="match status" value="1"/>
</dbReference>
<dbReference type="InterPro" id="IPR009061">
    <property type="entry name" value="DNA-bd_dom_put_sf"/>
</dbReference>
<dbReference type="Proteomes" id="UP000515728">
    <property type="component" value="Chromosome"/>
</dbReference>
<gene>
    <name evidence="3" type="ORF">H6H00_25170</name>
</gene>
<proteinExistence type="predicted"/>
<evidence type="ECO:0000313" key="4">
    <source>
        <dbReference type="Proteomes" id="UP000515728"/>
    </source>
</evidence>
<dbReference type="RefSeq" id="WP_185718153.1">
    <property type="nucleotide sequence ID" value="NZ_BAAAWI010000001.1"/>
</dbReference>